<dbReference type="SUPFAM" id="SSF56281">
    <property type="entry name" value="Metallo-hydrolase/oxidoreductase"/>
    <property type="match status" value="1"/>
</dbReference>
<feature type="region of interest" description="Disordered" evidence="2">
    <location>
        <begin position="662"/>
        <end position="698"/>
    </location>
</feature>
<evidence type="ECO:0000256" key="2">
    <source>
        <dbReference type="SAM" id="MobiDB-lite"/>
    </source>
</evidence>
<feature type="domain" description="Metallo-beta-lactamase" evidence="3">
    <location>
        <begin position="15"/>
        <end position="230"/>
    </location>
</feature>
<dbReference type="GO" id="GO:0005634">
    <property type="term" value="C:nucleus"/>
    <property type="evidence" value="ECO:0007669"/>
    <property type="project" value="TreeGrafter"/>
</dbReference>
<dbReference type="InterPro" id="IPR011108">
    <property type="entry name" value="RMMBL"/>
</dbReference>
<comment type="caution">
    <text evidence="4">The sequence shown here is derived from an EMBL/GenBank/DDBJ whole genome shotgun (WGS) entry which is preliminary data.</text>
</comment>
<keyword evidence="1" id="KW-0378">Hydrolase</keyword>
<dbReference type="GO" id="GO:0016787">
    <property type="term" value="F:hydrolase activity"/>
    <property type="evidence" value="ECO:0007669"/>
    <property type="project" value="UniProtKB-KW"/>
</dbReference>
<evidence type="ECO:0000313" key="5">
    <source>
        <dbReference type="Proteomes" id="UP000051530"/>
    </source>
</evidence>
<accession>A0A0R0M7S5</accession>
<feature type="compositionally biased region" description="Basic and acidic residues" evidence="2">
    <location>
        <begin position="539"/>
        <end position="556"/>
    </location>
</feature>
<feature type="compositionally biased region" description="Acidic residues" evidence="2">
    <location>
        <begin position="601"/>
        <end position="612"/>
    </location>
</feature>
<dbReference type="OrthoDB" id="10249535at2759"/>
<dbReference type="PANTHER" id="PTHR11203">
    <property type="entry name" value="CLEAVAGE AND POLYADENYLATION SPECIFICITY FACTOR FAMILY MEMBER"/>
    <property type="match status" value="1"/>
</dbReference>
<organism evidence="4 5">
    <name type="scientific">Pseudoloma neurophilia</name>
    <dbReference type="NCBI Taxonomy" id="146866"/>
    <lineage>
        <taxon>Eukaryota</taxon>
        <taxon>Fungi</taxon>
        <taxon>Fungi incertae sedis</taxon>
        <taxon>Microsporidia</taxon>
        <taxon>Pseudoloma</taxon>
    </lineage>
</organism>
<feature type="compositionally biased region" description="Basic and acidic residues" evidence="2">
    <location>
        <begin position="613"/>
        <end position="647"/>
    </location>
</feature>
<dbReference type="Gene3D" id="3.60.15.10">
    <property type="entry name" value="Ribonuclease Z/Hydroxyacylglutathione hydrolase-like"/>
    <property type="match status" value="1"/>
</dbReference>
<evidence type="ECO:0000313" key="4">
    <source>
        <dbReference type="EMBL" id="KRH95095.1"/>
    </source>
</evidence>
<feature type="compositionally biased region" description="Basic and acidic residues" evidence="2">
    <location>
        <begin position="571"/>
        <end position="598"/>
    </location>
</feature>
<dbReference type="GO" id="GO:0004521">
    <property type="term" value="F:RNA endonuclease activity"/>
    <property type="evidence" value="ECO:0007669"/>
    <property type="project" value="TreeGrafter"/>
</dbReference>
<dbReference type="AlphaFoldDB" id="A0A0R0M7S5"/>
<dbReference type="VEuPathDB" id="MicrosporidiaDB:M153_3100016196"/>
<proteinExistence type="predicted"/>
<feature type="region of interest" description="Disordered" evidence="2">
    <location>
        <begin position="536"/>
        <end position="649"/>
    </location>
</feature>
<feature type="compositionally biased region" description="Basic and acidic residues" evidence="2">
    <location>
        <begin position="687"/>
        <end position="698"/>
    </location>
</feature>
<protein>
    <submittedName>
        <fullName evidence="4">Integrator complex subunit 11</fullName>
    </submittedName>
</protein>
<dbReference type="EMBL" id="LGUB01000006">
    <property type="protein sequence ID" value="KRH95095.1"/>
    <property type="molecule type" value="Genomic_DNA"/>
</dbReference>
<dbReference type="InterPro" id="IPR022712">
    <property type="entry name" value="Beta_Casp"/>
</dbReference>
<feature type="compositionally biased region" description="Basic and acidic residues" evidence="2">
    <location>
        <begin position="663"/>
        <end position="675"/>
    </location>
</feature>
<keyword evidence="5" id="KW-1185">Reference proteome</keyword>
<name>A0A0R0M7S5_9MICR</name>
<dbReference type="Pfam" id="PF10996">
    <property type="entry name" value="Beta-Casp"/>
    <property type="match status" value="1"/>
</dbReference>
<dbReference type="InterPro" id="IPR001279">
    <property type="entry name" value="Metallo-B-lactamas"/>
</dbReference>
<sequence>MSVKFTALGSAAEVGRSCHILETKNFKIMLDCGIKLGAKVDALPVFEKLFTADSSGKNKDGLIYLDFSKLDIVVLSHFHLDHSALLPFITSKIKYDKYKVIKPFSGKIIMTQPTKAVLSVQLEEFKKFTPVYDDFTHIMSQIETIGFYDRQKYLFKDETVEITAFPAGHVIGAAIFEIFITNGNAKNLKTVLDQDDEKRLSINSISKSQSNIINTEFKTLETYKIVYTGDFMFEGELHLPGAHKFLKKYSNMLMSEKNQLKELKMCERNKIKNILNSIQQPDLLIAESTFATVNRQSRLNKIAKFISLLIEHIDKSGIILLPCYALGRLHEIKMIIEKFLPVKYKEKCDFYYASNVMDQGLKIYERYADFLNPDICVKMKDLKPFKHEILSEYTCMKRKDAKDKNVNTLNHKSLVIFSSPGFISKGATKKIFQSIRHNENNLVILPGNCCSEIEQAEKNEEPLVQNSKCQIKSIGFSAHSDSNTMIKFFKALNPKNIALVHGHSQRMKKFKFLLCKEFINEPKKSDQNVLLQSRTTVVSKEDKATHSSDSTEKMSRNVDYNENDREESSDDLEKSSNESENNENDREESSDNLEKGSNESENNENDREESSDDLEKSSNESENNENNREESSDDLEKSSNESEKESLSAEIEISASLSNVKASKNEKGFQQKPEIHTGSFLENSSSESEKSDFSVPDENVKRLKSETILNQEGNEQLTDLYDVIESTSTMITPEINSSPIELKCKFNVHIPDIGQTIKIPPKKFLILHSKEKIKPGKIICQFRREQNSIFIEKMQPTNVEKTEK</sequence>
<evidence type="ECO:0000259" key="3">
    <source>
        <dbReference type="SMART" id="SM00849"/>
    </source>
</evidence>
<dbReference type="PANTHER" id="PTHR11203:SF37">
    <property type="entry name" value="INTEGRATOR COMPLEX SUBUNIT 11"/>
    <property type="match status" value="1"/>
</dbReference>
<dbReference type="SMART" id="SM00849">
    <property type="entry name" value="Lactamase_B"/>
    <property type="match status" value="1"/>
</dbReference>
<dbReference type="InterPro" id="IPR050698">
    <property type="entry name" value="MBL"/>
</dbReference>
<dbReference type="Proteomes" id="UP000051530">
    <property type="component" value="Unassembled WGS sequence"/>
</dbReference>
<dbReference type="Pfam" id="PF07521">
    <property type="entry name" value="RMMBL"/>
    <property type="match status" value="1"/>
</dbReference>
<dbReference type="InterPro" id="IPR036866">
    <property type="entry name" value="RibonucZ/Hydroxyglut_hydro"/>
</dbReference>
<dbReference type="Gene3D" id="3.40.50.10890">
    <property type="match status" value="1"/>
</dbReference>
<dbReference type="Pfam" id="PF16661">
    <property type="entry name" value="Lactamase_B_6"/>
    <property type="match status" value="1"/>
</dbReference>
<reference evidence="4 5" key="1">
    <citation type="submission" date="2015-07" db="EMBL/GenBank/DDBJ databases">
        <title>The genome of Pseudoloma neurophilia, a relevant intracellular parasite of the zebrafish.</title>
        <authorList>
            <person name="Ndikumana S."/>
            <person name="Pelin A."/>
            <person name="Sanders J."/>
            <person name="Corradi N."/>
        </authorList>
    </citation>
    <scope>NUCLEOTIDE SEQUENCE [LARGE SCALE GENOMIC DNA]</scope>
    <source>
        <strain evidence="4 5">MK1</strain>
    </source>
</reference>
<gene>
    <name evidence="4" type="ORF">M153_3100016196</name>
</gene>
<dbReference type="GO" id="GO:0016180">
    <property type="term" value="P:snRNA processing"/>
    <property type="evidence" value="ECO:0007669"/>
    <property type="project" value="TreeGrafter"/>
</dbReference>
<evidence type="ECO:0000256" key="1">
    <source>
        <dbReference type="ARBA" id="ARBA00022801"/>
    </source>
</evidence>